<protein>
    <recommendedName>
        <fullName evidence="4">J domain-containing protein</fullName>
    </recommendedName>
</protein>
<feature type="transmembrane region" description="Helical" evidence="2">
    <location>
        <begin position="228"/>
        <end position="249"/>
    </location>
</feature>
<sequence length="263" mass="28780">MPLSRSLLPTAFLLPRLALPRTALFHTTSAWRSESASYYKTLGIDPSASAGDVKTQFYSLSKTHHPDHNANDPQASERFVKISEAYAVLGSPQKRERYDRDIQDAQESSRSHAHRGSHSSSSTPFGSRPGSGLSRRRTQFKGPPPSFYRSGGWGAQGSKRHAQAEGSGSAGTGDPIGGGFGPGRGQAGFNDVPHFNREGHHHTQEQQDQRRRKRLEEESVGFAEGGSVLFQFLLITAVVTFAFSIPVLFDRSRDGAKRTSVEK</sequence>
<dbReference type="InterPro" id="IPR001623">
    <property type="entry name" value="DnaJ_domain"/>
</dbReference>
<evidence type="ECO:0000313" key="5">
    <source>
        <dbReference type="EMBL" id="KAF6224070.1"/>
    </source>
</evidence>
<dbReference type="Proteomes" id="UP000593566">
    <property type="component" value="Unassembled WGS sequence"/>
</dbReference>
<proteinExistence type="predicted"/>
<feature type="signal peptide" evidence="3">
    <location>
        <begin position="1"/>
        <end position="18"/>
    </location>
</feature>
<feature type="domain" description="J" evidence="4">
    <location>
        <begin position="37"/>
        <end position="102"/>
    </location>
</feature>
<evidence type="ECO:0000313" key="6">
    <source>
        <dbReference type="Proteomes" id="UP000593566"/>
    </source>
</evidence>
<name>A0A8H6CI81_9LECA</name>
<keyword evidence="2" id="KW-0472">Membrane</keyword>
<feature type="chain" id="PRO_5034554297" description="J domain-containing protein" evidence="3">
    <location>
        <begin position="19"/>
        <end position="263"/>
    </location>
</feature>
<dbReference type="PANTHER" id="PTHR44873:SF1">
    <property type="entry name" value="DNAJ HOMOLOG SUBFAMILY C MEMBER 30, MITOCHONDRIAL"/>
    <property type="match status" value="1"/>
</dbReference>
<feature type="compositionally biased region" description="Basic and acidic residues" evidence="1">
    <location>
        <begin position="194"/>
        <end position="217"/>
    </location>
</feature>
<feature type="compositionally biased region" description="Basic and acidic residues" evidence="1">
    <location>
        <begin position="93"/>
        <end position="110"/>
    </location>
</feature>
<keyword evidence="3" id="KW-0732">Signal</keyword>
<dbReference type="EMBL" id="JACCJB010000009">
    <property type="protein sequence ID" value="KAF6224070.1"/>
    <property type="molecule type" value="Genomic_DNA"/>
</dbReference>
<dbReference type="InterPro" id="IPR053025">
    <property type="entry name" value="Mito_ATP_Synthase-Asso"/>
</dbReference>
<dbReference type="PROSITE" id="PS50076">
    <property type="entry name" value="DNAJ_2"/>
    <property type="match status" value="1"/>
</dbReference>
<keyword evidence="2" id="KW-1133">Transmembrane helix</keyword>
<dbReference type="AlphaFoldDB" id="A0A8H6CI81"/>
<dbReference type="InterPro" id="IPR036869">
    <property type="entry name" value="J_dom_sf"/>
</dbReference>
<keyword evidence="6" id="KW-1185">Reference proteome</keyword>
<evidence type="ECO:0000256" key="3">
    <source>
        <dbReference type="SAM" id="SignalP"/>
    </source>
</evidence>
<organism evidence="5 6">
    <name type="scientific">Letharia lupina</name>
    <dbReference type="NCBI Taxonomy" id="560253"/>
    <lineage>
        <taxon>Eukaryota</taxon>
        <taxon>Fungi</taxon>
        <taxon>Dikarya</taxon>
        <taxon>Ascomycota</taxon>
        <taxon>Pezizomycotina</taxon>
        <taxon>Lecanoromycetes</taxon>
        <taxon>OSLEUM clade</taxon>
        <taxon>Lecanoromycetidae</taxon>
        <taxon>Lecanorales</taxon>
        <taxon>Lecanorineae</taxon>
        <taxon>Parmeliaceae</taxon>
        <taxon>Letharia</taxon>
    </lineage>
</organism>
<dbReference type="SMART" id="SM00271">
    <property type="entry name" value="DnaJ"/>
    <property type="match status" value="1"/>
</dbReference>
<evidence type="ECO:0000256" key="1">
    <source>
        <dbReference type="SAM" id="MobiDB-lite"/>
    </source>
</evidence>
<dbReference type="GeneID" id="59339034"/>
<feature type="compositionally biased region" description="Low complexity" evidence="1">
    <location>
        <begin position="118"/>
        <end position="133"/>
    </location>
</feature>
<dbReference type="SUPFAM" id="SSF46565">
    <property type="entry name" value="Chaperone J-domain"/>
    <property type="match status" value="1"/>
</dbReference>
<dbReference type="PANTHER" id="PTHR44873">
    <property type="entry name" value="DNAJ HOMOLOG SUBFAMILY C MEMBER 30, MITOCHONDRIAL"/>
    <property type="match status" value="1"/>
</dbReference>
<accession>A0A8H6CI81</accession>
<reference evidence="5 6" key="1">
    <citation type="journal article" date="2020" name="Genomics">
        <title>Complete, high-quality genomes from long-read metagenomic sequencing of two wolf lichen thalli reveals enigmatic genome architecture.</title>
        <authorList>
            <person name="McKenzie S.K."/>
            <person name="Walston R.F."/>
            <person name="Allen J.L."/>
        </authorList>
    </citation>
    <scope>NUCLEOTIDE SEQUENCE [LARGE SCALE GENOMIC DNA]</scope>
    <source>
        <strain evidence="5">WasteWater1</strain>
    </source>
</reference>
<dbReference type="Pfam" id="PF00226">
    <property type="entry name" value="DnaJ"/>
    <property type="match status" value="1"/>
</dbReference>
<dbReference type="PRINTS" id="PR00625">
    <property type="entry name" value="JDOMAIN"/>
</dbReference>
<evidence type="ECO:0000256" key="2">
    <source>
        <dbReference type="SAM" id="Phobius"/>
    </source>
</evidence>
<comment type="caution">
    <text evidence="5">The sequence shown here is derived from an EMBL/GenBank/DDBJ whole genome shotgun (WGS) entry which is preliminary data.</text>
</comment>
<dbReference type="RefSeq" id="XP_037153130.1">
    <property type="nucleotide sequence ID" value="XM_037301496.1"/>
</dbReference>
<dbReference type="CDD" id="cd06257">
    <property type="entry name" value="DnaJ"/>
    <property type="match status" value="1"/>
</dbReference>
<feature type="compositionally biased region" description="Gly residues" evidence="1">
    <location>
        <begin position="168"/>
        <end position="186"/>
    </location>
</feature>
<gene>
    <name evidence="5" type="ORF">HO133_010644</name>
</gene>
<dbReference type="Gene3D" id="1.10.287.110">
    <property type="entry name" value="DnaJ domain"/>
    <property type="match status" value="1"/>
</dbReference>
<feature type="region of interest" description="Disordered" evidence="1">
    <location>
        <begin position="91"/>
        <end position="217"/>
    </location>
</feature>
<evidence type="ECO:0000259" key="4">
    <source>
        <dbReference type="PROSITE" id="PS50076"/>
    </source>
</evidence>
<keyword evidence="2" id="KW-0812">Transmembrane</keyword>